<feature type="transmembrane region" description="Helical" evidence="1">
    <location>
        <begin position="387"/>
        <end position="408"/>
    </location>
</feature>
<dbReference type="KEGG" id="ptx:ABW99_04435"/>
<dbReference type="Gene3D" id="3.30.70.1430">
    <property type="entry name" value="Multidrug efflux transporter AcrB pore domain"/>
    <property type="match status" value="2"/>
</dbReference>
<keyword evidence="1" id="KW-1133">Transmembrane helix</keyword>
<feature type="transmembrane region" description="Helical" evidence="1">
    <location>
        <begin position="527"/>
        <end position="551"/>
    </location>
</feature>
<gene>
    <name evidence="2" type="ORF">ABW99_04435</name>
</gene>
<dbReference type="EMBL" id="CP011568">
    <property type="protein sequence ID" value="AKJ67582.1"/>
    <property type="molecule type" value="Genomic_DNA"/>
</dbReference>
<dbReference type="SUPFAM" id="SSF82866">
    <property type="entry name" value="Multidrug efflux transporter AcrB transmembrane domain"/>
    <property type="match status" value="2"/>
</dbReference>
<protein>
    <submittedName>
        <fullName evidence="2">Acriflavine resistance protein B</fullName>
    </submittedName>
</protein>
<dbReference type="PANTHER" id="PTHR32063">
    <property type="match status" value="1"/>
</dbReference>
<dbReference type="GO" id="GO:0042910">
    <property type="term" value="F:xenobiotic transmembrane transporter activity"/>
    <property type="evidence" value="ECO:0007669"/>
    <property type="project" value="TreeGrafter"/>
</dbReference>
<name>A0A0G3EQJ3_9BURK</name>
<keyword evidence="1" id="KW-0472">Membrane</keyword>
<feature type="transmembrane region" description="Helical" evidence="1">
    <location>
        <begin position="875"/>
        <end position="899"/>
    </location>
</feature>
<keyword evidence="3" id="KW-1185">Reference proteome</keyword>
<sequence length="1023" mass="108549">MNRNVSLSRVLQRPVLWLLVLGGVLLYAAYAFVHTPVEVLPQFDFPQVSVTAHLPGTTATELERLVVNPLESQILTLTNLASVRSTMGNGTVEIDVRFRQGSNAQLDLQSINGALDRARPDLPPQVDPVAQIMGNAINEVADYTAQIPADVAPAQVQRAVRANVVPALRAIPGVQFVHVFGTGDEALWIQPDLDAMRRYGVPVTALARAVKAQVLLEPAGFVTMGHNDVLIEARHLPVHIAQLERVPVTTPHGVISLSALARIVRAGVPTHNAVALDGRPSIALTIVKQPGASTLAVTGAVQRTLEQTLPQLPSGVHWVRTYSQGHLVHLVGTDLGRNLLIGAALAVLVLFWVLGAGRGIVALATSIPLSLALAIAALHAFGQDLNLMTFGALTVAVGLLADDAIIVLESIYHRWEQGDAHWDGIWAGLKSIVIPDITGTLTNIAIYVPLLFVGGLVGLFFIPFSLAMILALLASLLVSLTFTPLSLGFLRARPSAGTSGGQRLLRRLQQANEKLFQWVARAPRTSLAITFGVLALSLVGLVLVPISFLPLPNEGALLESFTLPPGSSLLDTRAAVGTITQSLLKDPAVAHVYARIGSASSTSYTEPAYAGEIQVVLKPGVSVNALDAIGERIQRESQLPGVQLAVDTPTIERVGESLSGLPQPFVIHLFGSNVAQLRKLSEVIAAKLHQIPALSDVFNNDGYPVTQLQIEPDTQALAAHKMTPASLYTQLDALINGSIISRVPEGNVPLALYLRLADAPQRSMEQLASLPIRTPGGWTPLSQLARIELGNTPNQIEHIAGARALDILATPNGPIGSTIAAVRHALADVHLPAGYRIAFGGLYAQIEQAALGLLVAALTAFAIMVGILLLQFDGLLIPAILLLEIPLALTGGTVALVVSGVGLNATGMIGFLTLIGIGLRHSIVLLDRVRHNEAAGMPVEQAVREAIQVRFRPIMLTAITAMLGMLPTALGLGEGAAPEQGLAVVILGGLIWSAVRSTNLIPALYLHWRRKQLARVAQRKEPA</sequence>
<feature type="transmembrane region" description="Helical" evidence="1">
    <location>
        <begin position="361"/>
        <end position="381"/>
    </location>
</feature>
<dbReference type="PRINTS" id="PR00702">
    <property type="entry name" value="ACRIFLAVINRP"/>
</dbReference>
<reference evidence="3" key="1">
    <citation type="submission" date="2015-06" db="EMBL/GenBank/DDBJ databases">
        <authorList>
            <person name="Lim Y.L."/>
            <person name="Ee R."/>
            <person name="Yong D."/>
            <person name="How K.Y."/>
            <person name="Yin W.F."/>
            <person name="Chan K.G."/>
        </authorList>
    </citation>
    <scope>NUCLEOTIDE SEQUENCE [LARGE SCALE GENOMIC DNA]</scope>
    <source>
        <strain evidence="3">DSM 25325</strain>
    </source>
</reference>
<evidence type="ECO:0000313" key="3">
    <source>
        <dbReference type="Proteomes" id="UP000036700"/>
    </source>
</evidence>
<accession>A0A0G3EQJ3</accession>
<dbReference type="PATRIC" id="fig|445709.3.peg.950"/>
<dbReference type="Proteomes" id="UP000036700">
    <property type="component" value="Chromosome"/>
</dbReference>
<feature type="transmembrane region" description="Helical" evidence="1">
    <location>
        <begin position="905"/>
        <end position="926"/>
    </location>
</feature>
<dbReference type="InterPro" id="IPR001036">
    <property type="entry name" value="Acrflvin-R"/>
</dbReference>
<dbReference type="InterPro" id="IPR027463">
    <property type="entry name" value="AcrB_DN_DC_subdom"/>
</dbReference>
<dbReference type="Gene3D" id="1.20.1640.10">
    <property type="entry name" value="Multidrug efflux transporter AcrB transmembrane domain"/>
    <property type="match status" value="2"/>
</dbReference>
<feature type="transmembrane region" description="Helical" evidence="1">
    <location>
        <begin position="849"/>
        <end position="870"/>
    </location>
</feature>
<dbReference type="AlphaFoldDB" id="A0A0G3EQJ3"/>
<dbReference type="PANTHER" id="PTHR32063:SF0">
    <property type="entry name" value="SWARMING MOTILITY PROTEIN SWRC"/>
    <property type="match status" value="1"/>
</dbReference>
<organism evidence="2 3">
    <name type="scientific">Pandoraea thiooxydans</name>
    <dbReference type="NCBI Taxonomy" id="445709"/>
    <lineage>
        <taxon>Bacteria</taxon>
        <taxon>Pseudomonadati</taxon>
        <taxon>Pseudomonadota</taxon>
        <taxon>Betaproteobacteria</taxon>
        <taxon>Burkholderiales</taxon>
        <taxon>Burkholderiaceae</taxon>
        <taxon>Pandoraea</taxon>
    </lineage>
</organism>
<dbReference type="GO" id="GO:0005886">
    <property type="term" value="C:plasma membrane"/>
    <property type="evidence" value="ECO:0007669"/>
    <property type="project" value="TreeGrafter"/>
</dbReference>
<feature type="transmembrane region" description="Helical" evidence="1">
    <location>
        <begin position="984"/>
        <end position="1006"/>
    </location>
</feature>
<dbReference type="OrthoDB" id="9757940at2"/>
<feature type="transmembrane region" description="Helical" evidence="1">
    <location>
        <begin position="954"/>
        <end position="972"/>
    </location>
</feature>
<feature type="transmembrane region" description="Helical" evidence="1">
    <location>
        <begin position="335"/>
        <end position="354"/>
    </location>
</feature>
<dbReference type="RefSeq" id="WP_047213220.1">
    <property type="nucleotide sequence ID" value="NZ_CP011568.3"/>
</dbReference>
<feature type="transmembrane region" description="Helical" evidence="1">
    <location>
        <begin position="468"/>
        <end position="490"/>
    </location>
</feature>
<dbReference type="STRING" id="445709.ABW99_04435"/>
<dbReference type="SUPFAM" id="SSF82693">
    <property type="entry name" value="Multidrug efflux transporter AcrB pore domain, PN1, PN2, PC1 and PC2 subdomains"/>
    <property type="match status" value="3"/>
</dbReference>
<dbReference type="SUPFAM" id="SSF82714">
    <property type="entry name" value="Multidrug efflux transporter AcrB TolC docking domain, DN and DC subdomains"/>
    <property type="match status" value="2"/>
</dbReference>
<feature type="transmembrane region" description="Helical" evidence="1">
    <location>
        <begin position="444"/>
        <end position="462"/>
    </location>
</feature>
<dbReference type="Gene3D" id="3.30.70.1320">
    <property type="entry name" value="Multidrug efflux transporter AcrB pore domain like"/>
    <property type="match status" value="1"/>
</dbReference>
<evidence type="ECO:0000256" key="1">
    <source>
        <dbReference type="SAM" id="Phobius"/>
    </source>
</evidence>
<dbReference type="Pfam" id="PF00873">
    <property type="entry name" value="ACR_tran"/>
    <property type="match status" value="1"/>
</dbReference>
<proteinExistence type="predicted"/>
<dbReference type="Gene3D" id="3.30.70.1440">
    <property type="entry name" value="Multidrug efflux transporter AcrB pore domain"/>
    <property type="match status" value="1"/>
</dbReference>
<keyword evidence="1" id="KW-0812">Transmembrane</keyword>
<evidence type="ECO:0000313" key="2">
    <source>
        <dbReference type="EMBL" id="AKJ67582.1"/>
    </source>
</evidence>
<dbReference type="Gene3D" id="3.30.2090.10">
    <property type="entry name" value="Multidrug efflux transporter AcrB TolC docking domain, DN and DC subdomains"/>
    <property type="match status" value="2"/>
</dbReference>